<feature type="compositionally biased region" description="Pro residues" evidence="1">
    <location>
        <begin position="67"/>
        <end position="92"/>
    </location>
</feature>
<dbReference type="EMBL" id="JAZHXI010000023">
    <property type="protein sequence ID" value="KAL2060163.1"/>
    <property type="molecule type" value="Genomic_DNA"/>
</dbReference>
<evidence type="ECO:0000313" key="3">
    <source>
        <dbReference type="Proteomes" id="UP001595075"/>
    </source>
</evidence>
<comment type="caution">
    <text evidence="2">The sequence shown here is derived from an EMBL/GenBank/DDBJ whole genome shotgun (WGS) entry which is preliminary data.</text>
</comment>
<feature type="region of interest" description="Disordered" evidence="1">
    <location>
        <begin position="1"/>
        <end position="116"/>
    </location>
</feature>
<gene>
    <name evidence="2" type="ORF">VTL71DRAFT_9558</name>
</gene>
<protein>
    <submittedName>
        <fullName evidence="2">Uncharacterized protein</fullName>
    </submittedName>
</protein>
<reference evidence="2 3" key="1">
    <citation type="journal article" date="2024" name="Commun. Biol.">
        <title>Comparative genomic analysis of thermophilic fungi reveals convergent evolutionary adaptations and gene losses.</title>
        <authorList>
            <person name="Steindorff A.S."/>
            <person name="Aguilar-Pontes M.V."/>
            <person name="Robinson A.J."/>
            <person name="Andreopoulos B."/>
            <person name="LaButti K."/>
            <person name="Kuo A."/>
            <person name="Mondo S."/>
            <person name="Riley R."/>
            <person name="Otillar R."/>
            <person name="Haridas S."/>
            <person name="Lipzen A."/>
            <person name="Grimwood J."/>
            <person name="Schmutz J."/>
            <person name="Clum A."/>
            <person name="Reid I.D."/>
            <person name="Moisan M.C."/>
            <person name="Butler G."/>
            <person name="Nguyen T.T.M."/>
            <person name="Dewar K."/>
            <person name="Conant G."/>
            <person name="Drula E."/>
            <person name="Henrissat B."/>
            <person name="Hansel C."/>
            <person name="Singer S."/>
            <person name="Hutchinson M.I."/>
            <person name="de Vries R.P."/>
            <person name="Natvig D.O."/>
            <person name="Powell A.J."/>
            <person name="Tsang A."/>
            <person name="Grigoriev I.V."/>
        </authorList>
    </citation>
    <scope>NUCLEOTIDE SEQUENCE [LARGE SCALE GENOMIC DNA]</scope>
    <source>
        <strain evidence="2 3">CBS 494.80</strain>
    </source>
</reference>
<feature type="compositionally biased region" description="Low complexity" evidence="1">
    <location>
        <begin position="1"/>
        <end position="41"/>
    </location>
</feature>
<evidence type="ECO:0000313" key="2">
    <source>
        <dbReference type="EMBL" id="KAL2060163.1"/>
    </source>
</evidence>
<sequence length="144" mass="15033">MSSTNPLNLPTLPRPTDLLNLANPAFPSNSSNSSNPSTPSNNQPPLPFPLPAPNPNLSTPLNILNPLNPPLPSNPANPPNPNISLTLPPPIPNARYTSDKQGFVSGPKAPLPPLIDPGDGRPAVYLSEPWAPAPVGELGFSIPK</sequence>
<name>A0ABR4BR47_9HELO</name>
<feature type="compositionally biased region" description="Low complexity" evidence="1">
    <location>
        <begin position="55"/>
        <end position="66"/>
    </location>
</feature>
<proteinExistence type="predicted"/>
<keyword evidence="3" id="KW-1185">Reference proteome</keyword>
<evidence type="ECO:0000256" key="1">
    <source>
        <dbReference type="SAM" id="MobiDB-lite"/>
    </source>
</evidence>
<feature type="compositionally biased region" description="Pro residues" evidence="1">
    <location>
        <begin position="42"/>
        <end position="54"/>
    </location>
</feature>
<dbReference type="Proteomes" id="UP001595075">
    <property type="component" value="Unassembled WGS sequence"/>
</dbReference>
<organism evidence="2 3">
    <name type="scientific">Oculimacula yallundae</name>
    <dbReference type="NCBI Taxonomy" id="86028"/>
    <lineage>
        <taxon>Eukaryota</taxon>
        <taxon>Fungi</taxon>
        <taxon>Dikarya</taxon>
        <taxon>Ascomycota</taxon>
        <taxon>Pezizomycotina</taxon>
        <taxon>Leotiomycetes</taxon>
        <taxon>Helotiales</taxon>
        <taxon>Ploettnerulaceae</taxon>
        <taxon>Oculimacula</taxon>
    </lineage>
</organism>
<accession>A0ABR4BR47</accession>